<comment type="similarity">
    <text evidence="2">Belongs to the bacterial solute-binding protein 2 family.</text>
</comment>
<dbReference type="GO" id="GO:0055085">
    <property type="term" value="P:transmembrane transport"/>
    <property type="evidence" value="ECO:0007669"/>
    <property type="project" value="UniProtKB-ARBA"/>
</dbReference>
<dbReference type="InterPro" id="IPR025997">
    <property type="entry name" value="SBP_2_dom"/>
</dbReference>
<comment type="subcellular location">
    <subcellularLocation>
        <location evidence="1">Cell envelope</location>
    </subcellularLocation>
</comment>
<gene>
    <name evidence="6" type="ORF">SAMN05216214_10124</name>
</gene>
<organism evidence="6 7">
    <name type="scientific">Atopomonas hussainii</name>
    <dbReference type="NCBI Taxonomy" id="1429083"/>
    <lineage>
        <taxon>Bacteria</taxon>
        <taxon>Pseudomonadati</taxon>
        <taxon>Pseudomonadota</taxon>
        <taxon>Gammaproteobacteria</taxon>
        <taxon>Pseudomonadales</taxon>
        <taxon>Pseudomonadaceae</taxon>
        <taxon>Atopomonas</taxon>
    </lineage>
</organism>
<dbReference type="InterPro" id="IPR028082">
    <property type="entry name" value="Peripla_BP_I"/>
</dbReference>
<evidence type="ECO:0000256" key="4">
    <source>
        <dbReference type="SAM" id="SignalP"/>
    </source>
</evidence>
<evidence type="ECO:0000313" key="7">
    <source>
        <dbReference type="Proteomes" id="UP000185766"/>
    </source>
</evidence>
<feature type="signal peptide" evidence="4">
    <location>
        <begin position="1"/>
        <end position="26"/>
    </location>
</feature>
<dbReference type="SUPFAM" id="SSF53822">
    <property type="entry name" value="Periplasmic binding protein-like I"/>
    <property type="match status" value="1"/>
</dbReference>
<keyword evidence="7" id="KW-1185">Reference proteome</keyword>
<feature type="domain" description="Periplasmic binding protein" evidence="5">
    <location>
        <begin position="29"/>
        <end position="280"/>
    </location>
</feature>
<accession>A0A1H7EXP8</accession>
<dbReference type="Gene3D" id="3.40.50.2300">
    <property type="match status" value="2"/>
</dbReference>
<dbReference type="RefSeq" id="WP_175474863.1">
    <property type="nucleotide sequence ID" value="NZ_FOAS01000001.1"/>
</dbReference>
<protein>
    <submittedName>
        <fullName evidence="6">Ribose transport system substrate-binding protein</fullName>
    </submittedName>
</protein>
<proteinExistence type="inferred from homology"/>
<evidence type="ECO:0000313" key="6">
    <source>
        <dbReference type="EMBL" id="SEK18656.1"/>
    </source>
</evidence>
<dbReference type="Pfam" id="PF13407">
    <property type="entry name" value="Peripla_BP_4"/>
    <property type="match status" value="1"/>
</dbReference>
<dbReference type="AlphaFoldDB" id="A0A1H7EXP8"/>
<evidence type="ECO:0000256" key="2">
    <source>
        <dbReference type="ARBA" id="ARBA00007639"/>
    </source>
</evidence>
<dbReference type="PANTHER" id="PTHR46847">
    <property type="entry name" value="D-ALLOSE-BINDING PERIPLASMIC PROTEIN-RELATED"/>
    <property type="match status" value="1"/>
</dbReference>
<dbReference type="EMBL" id="FOAS01000001">
    <property type="protein sequence ID" value="SEK18656.1"/>
    <property type="molecule type" value="Genomic_DNA"/>
</dbReference>
<evidence type="ECO:0000256" key="1">
    <source>
        <dbReference type="ARBA" id="ARBA00004196"/>
    </source>
</evidence>
<name>A0A1H7EXP8_9GAMM</name>
<reference evidence="6 7" key="1">
    <citation type="submission" date="2016-10" db="EMBL/GenBank/DDBJ databases">
        <authorList>
            <person name="de Groot N.N."/>
        </authorList>
    </citation>
    <scope>NUCLEOTIDE SEQUENCE [LARGE SCALE GENOMIC DNA]</scope>
    <source>
        <strain evidence="6 7">JCM 19513</strain>
    </source>
</reference>
<evidence type="ECO:0000256" key="3">
    <source>
        <dbReference type="ARBA" id="ARBA00022729"/>
    </source>
</evidence>
<dbReference type="STRING" id="1429083.GCA_001885685_00595"/>
<dbReference type="Proteomes" id="UP000185766">
    <property type="component" value="Unassembled WGS sequence"/>
</dbReference>
<dbReference type="GO" id="GO:0030246">
    <property type="term" value="F:carbohydrate binding"/>
    <property type="evidence" value="ECO:0007669"/>
    <property type="project" value="UniProtKB-ARBA"/>
</dbReference>
<keyword evidence="3 4" id="KW-0732">Signal</keyword>
<feature type="chain" id="PRO_5010343748" evidence="4">
    <location>
        <begin position="27"/>
        <end position="330"/>
    </location>
</feature>
<dbReference type="PANTHER" id="PTHR46847:SF1">
    <property type="entry name" value="D-ALLOSE-BINDING PERIPLASMIC PROTEIN-RELATED"/>
    <property type="match status" value="1"/>
</dbReference>
<dbReference type="GO" id="GO:0030313">
    <property type="term" value="C:cell envelope"/>
    <property type="evidence" value="ECO:0007669"/>
    <property type="project" value="UniProtKB-SubCell"/>
</dbReference>
<evidence type="ECO:0000259" key="5">
    <source>
        <dbReference type="Pfam" id="PF13407"/>
    </source>
</evidence>
<sequence>MCVERCRSLSIVIGLLVGLWAGLAQAQCVALVPASGGASFWDLVRQGAERAGAELGVEVYYRGTPRSEDASAQLKIIELSLKHGCKAMVIAPVGPKITAYAAQLRAQRGLPSVYIDRDVGGDPDGWLIATDNRRAGEQAGRWLADYLGGQGEVLLVRLSPDIASTTAREEGFLSAARAGGLSVDGSQVLGDDAQRIHTYLLGKPQRFKALFSVNASTTSASYAALRHLNAQPPLVHVGFDSSVQLASALAAGEIQALLLQQAQTMGYDAVHLVWQLAQGKTPSGPKVRGLDASIATADNLDDADIRALLSYQPRPAPGNAAATSTAGGTP</sequence>